<accession>A0A0F8YE87</accession>
<dbReference type="EMBL" id="LAZR01053887">
    <property type="protein sequence ID" value="KKK79748.1"/>
    <property type="molecule type" value="Genomic_DNA"/>
</dbReference>
<evidence type="ECO:0000313" key="2">
    <source>
        <dbReference type="EMBL" id="KKK79748.1"/>
    </source>
</evidence>
<comment type="caution">
    <text evidence="2">The sequence shown here is derived from an EMBL/GenBank/DDBJ whole genome shotgun (WGS) entry which is preliminary data.</text>
</comment>
<dbReference type="AlphaFoldDB" id="A0A0F8YE87"/>
<evidence type="ECO:0000256" key="1">
    <source>
        <dbReference type="SAM" id="MobiDB-lite"/>
    </source>
</evidence>
<feature type="non-terminal residue" evidence="2">
    <location>
        <position position="30"/>
    </location>
</feature>
<gene>
    <name evidence="2" type="ORF">LCGC14_2830410</name>
</gene>
<name>A0A0F8YE87_9ZZZZ</name>
<protein>
    <submittedName>
        <fullName evidence="2">Uncharacterized protein</fullName>
    </submittedName>
</protein>
<organism evidence="2">
    <name type="scientific">marine sediment metagenome</name>
    <dbReference type="NCBI Taxonomy" id="412755"/>
    <lineage>
        <taxon>unclassified sequences</taxon>
        <taxon>metagenomes</taxon>
        <taxon>ecological metagenomes</taxon>
    </lineage>
</organism>
<sequence>MKLSDQMKRKIQSTSKLRRVKKQEGDITKT</sequence>
<feature type="region of interest" description="Disordered" evidence="1">
    <location>
        <begin position="1"/>
        <end position="30"/>
    </location>
</feature>
<proteinExistence type="predicted"/>
<reference evidence="2" key="1">
    <citation type="journal article" date="2015" name="Nature">
        <title>Complex archaea that bridge the gap between prokaryotes and eukaryotes.</title>
        <authorList>
            <person name="Spang A."/>
            <person name="Saw J.H."/>
            <person name="Jorgensen S.L."/>
            <person name="Zaremba-Niedzwiedzka K."/>
            <person name="Martijn J."/>
            <person name="Lind A.E."/>
            <person name="van Eijk R."/>
            <person name="Schleper C."/>
            <person name="Guy L."/>
            <person name="Ettema T.J."/>
        </authorList>
    </citation>
    <scope>NUCLEOTIDE SEQUENCE</scope>
</reference>